<dbReference type="GO" id="GO:0070403">
    <property type="term" value="F:NAD+ binding"/>
    <property type="evidence" value="ECO:0007669"/>
    <property type="project" value="InterPro"/>
</dbReference>
<dbReference type="InterPro" id="IPR026590">
    <property type="entry name" value="Ssirtuin_cat_dom"/>
</dbReference>
<keyword evidence="7" id="KW-1185">Reference proteome</keyword>
<keyword evidence="4" id="KW-0862">Zinc</keyword>
<accession>A0A839AAM7</accession>
<feature type="binding site" evidence="4">
    <location>
        <position position="159"/>
    </location>
    <ligand>
        <name>Zn(2+)</name>
        <dbReference type="ChEBI" id="CHEBI:29105"/>
    </ligand>
</feature>
<dbReference type="EC" id="2.3.1.286" evidence="1"/>
<dbReference type="RefSeq" id="WP_182161609.1">
    <property type="nucleotide sequence ID" value="NZ_JACFXV010000030.1"/>
</dbReference>
<name>A0A839AAM7_9HYPH</name>
<protein>
    <recommendedName>
        <fullName evidence="1">protein acetyllysine N-acetyltransferase</fullName>
        <ecNumber evidence="1">2.3.1.286</ecNumber>
    </recommendedName>
</protein>
<evidence type="ECO:0000313" key="6">
    <source>
        <dbReference type="EMBL" id="MBA5775799.1"/>
    </source>
</evidence>
<feature type="binding site" evidence="4">
    <location>
        <position position="162"/>
    </location>
    <ligand>
        <name>Zn(2+)</name>
        <dbReference type="ChEBI" id="CHEBI:29105"/>
    </ligand>
</feature>
<dbReference type="InterPro" id="IPR003000">
    <property type="entry name" value="Sirtuin"/>
</dbReference>
<organism evidence="6 7">
    <name type="scientific">Stappia albiluteola</name>
    <dbReference type="NCBI Taxonomy" id="2758565"/>
    <lineage>
        <taxon>Bacteria</taxon>
        <taxon>Pseudomonadati</taxon>
        <taxon>Pseudomonadota</taxon>
        <taxon>Alphaproteobacteria</taxon>
        <taxon>Hyphomicrobiales</taxon>
        <taxon>Stappiaceae</taxon>
        <taxon>Stappia</taxon>
    </lineage>
</organism>
<dbReference type="PANTHER" id="PTHR11085">
    <property type="entry name" value="NAD-DEPENDENT PROTEIN DEACYLASE SIRTUIN-5, MITOCHONDRIAL-RELATED"/>
    <property type="match status" value="1"/>
</dbReference>
<feature type="binding site" evidence="4">
    <location>
        <position position="138"/>
    </location>
    <ligand>
        <name>Zn(2+)</name>
        <dbReference type="ChEBI" id="CHEBI:29105"/>
    </ligand>
</feature>
<dbReference type="CDD" id="cd01407">
    <property type="entry name" value="SIR2-fam"/>
    <property type="match status" value="1"/>
</dbReference>
<keyword evidence="4" id="KW-0479">Metal-binding</keyword>
<dbReference type="PROSITE" id="PS50305">
    <property type="entry name" value="SIRTUIN"/>
    <property type="match status" value="1"/>
</dbReference>
<evidence type="ECO:0000256" key="3">
    <source>
        <dbReference type="ARBA" id="ARBA00023027"/>
    </source>
</evidence>
<dbReference type="Gene3D" id="3.30.1600.10">
    <property type="entry name" value="SIR2/SIRT2 'Small Domain"/>
    <property type="match status" value="1"/>
</dbReference>
<evidence type="ECO:0000313" key="7">
    <source>
        <dbReference type="Proteomes" id="UP000541109"/>
    </source>
</evidence>
<dbReference type="GO" id="GO:0046872">
    <property type="term" value="F:metal ion binding"/>
    <property type="evidence" value="ECO:0007669"/>
    <property type="project" value="UniProtKB-KW"/>
</dbReference>
<dbReference type="InterPro" id="IPR050134">
    <property type="entry name" value="NAD-dep_sirtuin_deacylases"/>
</dbReference>
<reference evidence="6 7" key="1">
    <citation type="submission" date="2020-07" db="EMBL/GenBank/DDBJ databases">
        <title>Stappia sp., F7233, whole genome shotgun sequencing project.</title>
        <authorList>
            <person name="Jiang S."/>
            <person name="Liu Z.W."/>
            <person name="Du Z.J."/>
        </authorList>
    </citation>
    <scope>NUCLEOTIDE SEQUENCE [LARGE SCALE GENOMIC DNA]</scope>
    <source>
        <strain evidence="6 7">F7233</strain>
    </source>
</reference>
<dbReference type="Proteomes" id="UP000541109">
    <property type="component" value="Unassembled WGS sequence"/>
</dbReference>
<dbReference type="Gene3D" id="3.40.50.1220">
    <property type="entry name" value="TPP-binding domain"/>
    <property type="match status" value="1"/>
</dbReference>
<feature type="domain" description="Deacetylase sirtuin-type" evidence="5">
    <location>
        <begin position="4"/>
        <end position="251"/>
    </location>
</feature>
<evidence type="ECO:0000256" key="4">
    <source>
        <dbReference type="PROSITE-ProRule" id="PRU00236"/>
    </source>
</evidence>
<sequence>MAVVSDINIAREELRARLAECRRGVGFTGAGISTESGIPDFRSPGGIWSRFRPIEYDEFLASEDARLEDWDRRYKMIAEIRRAEPNAGHGLLAKLVRGGRFSCVITQNIDGLHQRSGLIDRQLVELHGNGTYASCLSCQKRHELDDLKVEVDEGRAPRCKACGGLLKAAVVSFGQAMPEIGLTRAAEETDSCDLFLVMGSSLQVQPAASLPLMAKRAGASLVIMNREETHLDDLADLVIRAPIAKVCESLI</sequence>
<evidence type="ECO:0000259" key="5">
    <source>
        <dbReference type="PROSITE" id="PS50305"/>
    </source>
</evidence>
<comment type="caution">
    <text evidence="6">The sequence shown here is derived from an EMBL/GenBank/DDBJ whole genome shotgun (WGS) entry which is preliminary data.</text>
</comment>
<dbReference type="InterPro" id="IPR029035">
    <property type="entry name" value="DHS-like_NAD/FAD-binding_dom"/>
</dbReference>
<dbReference type="Pfam" id="PF02146">
    <property type="entry name" value="SIR2"/>
    <property type="match status" value="1"/>
</dbReference>
<feature type="active site" description="Proton acceptor" evidence="4">
    <location>
        <position position="127"/>
    </location>
</feature>
<dbReference type="EMBL" id="JACFXV010000030">
    <property type="protein sequence ID" value="MBA5775799.1"/>
    <property type="molecule type" value="Genomic_DNA"/>
</dbReference>
<dbReference type="GO" id="GO:0017136">
    <property type="term" value="F:histone deacetylase activity, NAD-dependent"/>
    <property type="evidence" value="ECO:0007669"/>
    <property type="project" value="TreeGrafter"/>
</dbReference>
<dbReference type="PANTHER" id="PTHR11085:SF4">
    <property type="entry name" value="NAD-DEPENDENT PROTEIN DEACYLASE"/>
    <property type="match status" value="1"/>
</dbReference>
<keyword evidence="3" id="KW-0520">NAD</keyword>
<dbReference type="AlphaFoldDB" id="A0A839AAM7"/>
<keyword evidence="2" id="KW-0808">Transferase</keyword>
<proteinExistence type="predicted"/>
<evidence type="ECO:0000256" key="1">
    <source>
        <dbReference type="ARBA" id="ARBA00012928"/>
    </source>
</evidence>
<feature type="binding site" evidence="4">
    <location>
        <position position="135"/>
    </location>
    <ligand>
        <name>Zn(2+)</name>
        <dbReference type="ChEBI" id="CHEBI:29105"/>
    </ligand>
</feature>
<evidence type="ECO:0000256" key="2">
    <source>
        <dbReference type="ARBA" id="ARBA00022679"/>
    </source>
</evidence>
<dbReference type="SUPFAM" id="SSF52467">
    <property type="entry name" value="DHS-like NAD/FAD-binding domain"/>
    <property type="match status" value="1"/>
</dbReference>
<dbReference type="InterPro" id="IPR026591">
    <property type="entry name" value="Sirtuin_cat_small_dom_sf"/>
</dbReference>
<gene>
    <name evidence="6" type="ORF">H2509_01515</name>
</gene>